<evidence type="ECO:0000256" key="8">
    <source>
        <dbReference type="PIRNR" id="PIRNR028865"/>
    </source>
</evidence>
<evidence type="ECO:0000256" key="4">
    <source>
        <dbReference type="ARBA" id="ARBA00022927"/>
    </source>
</evidence>
<dbReference type="Gene3D" id="1.20.5.110">
    <property type="match status" value="1"/>
</dbReference>
<dbReference type="OMA" id="LKYDSRH"/>
<keyword evidence="6" id="KW-0333">Golgi apparatus</keyword>
<protein>
    <submittedName>
        <fullName evidence="10">Golgi SNAP receptor complex member 2</fullName>
    </submittedName>
</protein>
<reference evidence="11" key="1">
    <citation type="journal article" date="2019" name="Nat. Commun.">
        <title>Expansion of phycobilisome linker gene families in mesophilic red algae.</title>
        <authorList>
            <person name="Lee J."/>
            <person name="Kim D."/>
            <person name="Bhattacharya D."/>
            <person name="Yoon H.S."/>
        </authorList>
    </citation>
    <scope>NUCLEOTIDE SEQUENCE [LARGE SCALE GENOMIC DNA]</scope>
    <source>
        <strain evidence="11">CCMP 1328</strain>
    </source>
</reference>
<dbReference type="SUPFAM" id="SSF58038">
    <property type="entry name" value="SNARE fusion complex"/>
    <property type="match status" value="1"/>
</dbReference>
<evidence type="ECO:0000256" key="7">
    <source>
        <dbReference type="ARBA" id="ARBA00023136"/>
    </source>
</evidence>
<dbReference type="PANTHER" id="PTHR21230">
    <property type="entry name" value="VESICLE TRANSPORT V-SNARE PROTEIN VTI1-RELATED"/>
    <property type="match status" value="1"/>
</dbReference>
<evidence type="ECO:0000256" key="9">
    <source>
        <dbReference type="SAM" id="Phobius"/>
    </source>
</evidence>
<dbReference type="GO" id="GO:0005789">
    <property type="term" value="C:endoplasmic reticulum membrane"/>
    <property type="evidence" value="ECO:0007669"/>
    <property type="project" value="TreeGrafter"/>
</dbReference>
<dbReference type="EMBL" id="VRMN01000002">
    <property type="protein sequence ID" value="KAA8496570.1"/>
    <property type="molecule type" value="Genomic_DNA"/>
</dbReference>
<evidence type="ECO:0000313" key="11">
    <source>
        <dbReference type="Proteomes" id="UP000324585"/>
    </source>
</evidence>
<evidence type="ECO:0000256" key="3">
    <source>
        <dbReference type="ARBA" id="ARBA00022692"/>
    </source>
</evidence>
<name>A0A5J4YZX6_PORPP</name>
<keyword evidence="11" id="KW-1185">Reference proteome</keyword>
<dbReference type="GO" id="GO:0031902">
    <property type="term" value="C:late endosome membrane"/>
    <property type="evidence" value="ECO:0007669"/>
    <property type="project" value="TreeGrafter"/>
</dbReference>
<dbReference type="PANTHER" id="PTHR21230:SF1">
    <property type="entry name" value="GOLGI SNAP RECEPTOR COMPLEX MEMBER 2"/>
    <property type="match status" value="1"/>
</dbReference>
<comment type="caution">
    <text evidence="10">The sequence shown here is derived from an EMBL/GenBank/DDBJ whole genome shotgun (WGS) entry which is preliminary data.</text>
</comment>
<dbReference type="PIRSF" id="PIRSF028865">
    <property type="entry name" value="Membrin-2"/>
    <property type="match status" value="1"/>
</dbReference>
<dbReference type="GO" id="GO:0000149">
    <property type="term" value="F:SNARE binding"/>
    <property type="evidence" value="ECO:0007669"/>
    <property type="project" value="TreeGrafter"/>
</dbReference>
<dbReference type="GO" id="GO:0005484">
    <property type="term" value="F:SNAP receptor activity"/>
    <property type="evidence" value="ECO:0007669"/>
    <property type="project" value="InterPro"/>
</dbReference>
<organism evidence="10 11">
    <name type="scientific">Porphyridium purpureum</name>
    <name type="common">Red alga</name>
    <name type="synonym">Porphyridium cruentum</name>
    <dbReference type="NCBI Taxonomy" id="35688"/>
    <lineage>
        <taxon>Eukaryota</taxon>
        <taxon>Rhodophyta</taxon>
        <taxon>Bangiophyceae</taxon>
        <taxon>Porphyridiales</taxon>
        <taxon>Porphyridiaceae</taxon>
        <taxon>Porphyridium</taxon>
    </lineage>
</organism>
<dbReference type="GO" id="GO:0012507">
    <property type="term" value="C:ER to Golgi transport vesicle membrane"/>
    <property type="evidence" value="ECO:0007669"/>
    <property type="project" value="TreeGrafter"/>
</dbReference>
<dbReference type="GO" id="GO:0006906">
    <property type="term" value="P:vesicle fusion"/>
    <property type="evidence" value="ECO:0007669"/>
    <property type="project" value="TreeGrafter"/>
</dbReference>
<dbReference type="Pfam" id="PF12352">
    <property type="entry name" value="V-SNARE_C"/>
    <property type="match status" value="1"/>
</dbReference>
<keyword evidence="3 9" id="KW-0812">Transmembrane</keyword>
<accession>A0A5J4YZX6</accession>
<keyword evidence="7 8" id="KW-0472">Membrane</keyword>
<dbReference type="AlphaFoldDB" id="A0A5J4YZX6"/>
<comment type="subcellular location">
    <subcellularLocation>
        <location evidence="1">Golgi apparatus membrane</location>
        <topology evidence="1">Single-pass type IV membrane protein</topology>
    </subcellularLocation>
</comment>
<evidence type="ECO:0000256" key="6">
    <source>
        <dbReference type="ARBA" id="ARBA00023034"/>
    </source>
</evidence>
<dbReference type="InterPro" id="IPR027027">
    <property type="entry name" value="GOSR2/Membrin/Bos1"/>
</dbReference>
<gene>
    <name evidence="10" type="ORF">FVE85_0299</name>
</gene>
<dbReference type="OrthoDB" id="2080at2759"/>
<evidence type="ECO:0000256" key="5">
    <source>
        <dbReference type="ARBA" id="ARBA00022989"/>
    </source>
</evidence>
<evidence type="ECO:0000256" key="2">
    <source>
        <dbReference type="ARBA" id="ARBA00022448"/>
    </source>
</evidence>
<evidence type="ECO:0000313" key="10">
    <source>
        <dbReference type="EMBL" id="KAA8496570.1"/>
    </source>
</evidence>
<keyword evidence="2 8" id="KW-0813">Transport</keyword>
<dbReference type="GO" id="GO:0031201">
    <property type="term" value="C:SNARE complex"/>
    <property type="evidence" value="ECO:0007669"/>
    <property type="project" value="TreeGrafter"/>
</dbReference>
<proteinExistence type="predicted"/>
<keyword evidence="10" id="KW-0675">Receptor</keyword>
<keyword evidence="4 8" id="KW-0653">Protein transport</keyword>
<feature type="transmembrane region" description="Helical" evidence="9">
    <location>
        <begin position="191"/>
        <end position="211"/>
    </location>
</feature>
<keyword evidence="5 9" id="KW-1133">Transmembrane helix</keyword>
<dbReference type="Proteomes" id="UP000324585">
    <property type="component" value="Unassembled WGS sequence"/>
</dbReference>
<dbReference type="GO" id="GO:0000139">
    <property type="term" value="C:Golgi membrane"/>
    <property type="evidence" value="ECO:0007669"/>
    <property type="project" value="UniProtKB-SubCell"/>
</dbReference>
<dbReference type="GO" id="GO:0015031">
    <property type="term" value="P:protein transport"/>
    <property type="evidence" value="ECO:0007669"/>
    <property type="project" value="UniProtKB-KW"/>
</dbReference>
<evidence type="ECO:0000256" key="1">
    <source>
        <dbReference type="ARBA" id="ARBA00004409"/>
    </source>
</evidence>
<sequence length="215" mass="24408">MEDGFRVGRRLIVDARSKLNTLEYASGDSQTELQLGLEQVVAALEAQSLQAHGMVTHEPTNKREYWRLRLAQLDEEIAEVKRAHAAIMRKRHIQVREEQMRTDLLRERISATGDASIPIGSLSFEHETQSLNQSSSMVDDILRTGRSALEQLQVQRVSLKGTKTKMLDVANKIGVGKDIIRMIEKKENETALIVYGGMFILTLLLLLLFIWKKLL</sequence>